<dbReference type="CDD" id="cd00446">
    <property type="entry name" value="GrpE"/>
    <property type="match status" value="1"/>
</dbReference>
<keyword evidence="7" id="KW-1185">Reference proteome</keyword>
<evidence type="ECO:0000256" key="4">
    <source>
        <dbReference type="RuleBase" id="RU004478"/>
    </source>
</evidence>
<evidence type="ECO:0000256" key="1">
    <source>
        <dbReference type="ARBA" id="ARBA00009054"/>
    </source>
</evidence>
<proteinExistence type="inferred from homology"/>
<feature type="compositionally biased region" description="Basic and acidic residues" evidence="5">
    <location>
        <begin position="1"/>
        <end position="20"/>
    </location>
</feature>
<dbReference type="Proteomes" id="UP001208689">
    <property type="component" value="Chromosome"/>
</dbReference>
<dbReference type="Pfam" id="PF01025">
    <property type="entry name" value="GrpE"/>
    <property type="match status" value="1"/>
</dbReference>
<evidence type="ECO:0000256" key="3">
    <source>
        <dbReference type="RuleBase" id="RU000639"/>
    </source>
</evidence>
<dbReference type="Gene3D" id="2.30.22.10">
    <property type="entry name" value="Head domain of nucleotide exchange factor GrpE"/>
    <property type="match status" value="1"/>
</dbReference>
<accession>A0ABY6HZ34</accession>
<dbReference type="InterPro" id="IPR009012">
    <property type="entry name" value="GrpE_head"/>
</dbReference>
<evidence type="ECO:0000313" key="6">
    <source>
        <dbReference type="EMBL" id="UYP47824.1"/>
    </source>
</evidence>
<dbReference type="SUPFAM" id="SSF51064">
    <property type="entry name" value="Head domain of nucleotide exchange factor GrpE"/>
    <property type="match status" value="1"/>
</dbReference>
<dbReference type="InterPro" id="IPR000740">
    <property type="entry name" value="GrpE"/>
</dbReference>
<dbReference type="PROSITE" id="PS01071">
    <property type="entry name" value="GRPE"/>
    <property type="match status" value="1"/>
</dbReference>
<organism evidence="6 7">
    <name type="scientific">Candidatus Lokiarchaeum ossiferum</name>
    <dbReference type="NCBI Taxonomy" id="2951803"/>
    <lineage>
        <taxon>Archaea</taxon>
        <taxon>Promethearchaeati</taxon>
        <taxon>Promethearchaeota</taxon>
        <taxon>Promethearchaeia</taxon>
        <taxon>Promethearchaeales</taxon>
        <taxon>Promethearchaeaceae</taxon>
        <taxon>Candidatus Lokiarchaeum</taxon>
    </lineage>
</organism>
<feature type="region of interest" description="Disordered" evidence="5">
    <location>
        <begin position="229"/>
        <end position="278"/>
    </location>
</feature>
<gene>
    <name evidence="6" type="ORF">NEF87_004109</name>
</gene>
<feature type="region of interest" description="Disordered" evidence="5">
    <location>
        <begin position="1"/>
        <end position="76"/>
    </location>
</feature>
<reference evidence="6" key="1">
    <citation type="submission" date="2022-09" db="EMBL/GenBank/DDBJ databases">
        <title>Actin cytoskeleton and complex cell architecture in an #Asgard archaeon.</title>
        <authorList>
            <person name="Ponce Toledo R.I."/>
            <person name="Schleper C."/>
            <person name="Rodrigues Oliveira T."/>
            <person name="Wollweber F."/>
            <person name="Xu J."/>
            <person name="Rittmann S."/>
            <person name="Klingl A."/>
            <person name="Pilhofer M."/>
        </authorList>
    </citation>
    <scope>NUCLEOTIDE SEQUENCE</scope>
    <source>
        <strain evidence="6">B-35</strain>
    </source>
</reference>
<dbReference type="InterPro" id="IPR013805">
    <property type="entry name" value="GrpE_CC"/>
</dbReference>
<comment type="similarity">
    <text evidence="1 4">Belongs to the GrpE family.</text>
</comment>
<keyword evidence="2 3" id="KW-0143">Chaperone</keyword>
<evidence type="ECO:0000313" key="7">
    <source>
        <dbReference type="Proteomes" id="UP001208689"/>
    </source>
</evidence>
<comment type="function">
    <text evidence="3">Participates actively in the response to hyperosmotic and heat shock by preventing the aggregation of stress-denatured proteins, in association with DnaK and GrpE. It is the nucleotide exchange factor for DnaK and may function as a thermosensor. Unfolded proteins bind initially to DnaJ; upon interaction with the DnaJ-bound protein, DnaK hydrolyzes its bound ATP, resulting in the formation of a stable complex. GrpE releases ADP from DnaK; ATP binding to DnaK triggers the release of the substrate protein, thus completing the reaction cycle. Several rounds of ATP-dependent interactions between DnaJ, DnaK and GrpE are required for fully efficient folding.</text>
</comment>
<name>A0ABY6HZ34_9ARCH</name>
<dbReference type="PRINTS" id="PR00773">
    <property type="entry name" value="GRPEPROTEIN"/>
</dbReference>
<dbReference type="HAMAP" id="MF_01151">
    <property type="entry name" value="GrpE"/>
    <property type="match status" value="1"/>
</dbReference>
<dbReference type="Gene3D" id="3.90.20.20">
    <property type="match status" value="1"/>
</dbReference>
<evidence type="ECO:0000256" key="2">
    <source>
        <dbReference type="ARBA" id="ARBA00023186"/>
    </source>
</evidence>
<dbReference type="SUPFAM" id="SSF58014">
    <property type="entry name" value="Coiled-coil domain of nucleotide exchange factor GrpE"/>
    <property type="match status" value="1"/>
</dbReference>
<keyword evidence="3" id="KW-0346">Stress response</keyword>
<evidence type="ECO:0000256" key="5">
    <source>
        <dbReference type="SAM" id="MobiDB-lite"/>
    </source>
</evidence>
<sequence length="278" mass="32189">MEQPTSKEKPDFEESKEKINKVLTQIEDEVPQATPEETPAKQDPTEQNSSDTNKNEKQKKEKKKKEPKKTEVEKLQDEIKKKDKEIKEHQTKFAFLQAELENMRKHYIKQQKMAENRTRMRVITSFTPIIDSFEMAFKNRAALEKSVDAENCQVTNFIKGFEAINNNLKSIFNNYKVTPIEDVNIPFDYKQHEVLMQTINDDLKEDTVIQVVQKGYKMDGEVIRPAKVIISKKTPPPPKSEPKPEPKLEPKEILDGKSEEGKSDEKGESSLNKEPKVE</sequence>
<dbReference type="PANTHER" id="PTHR21237">
    <property type="entry name" value="GRPE PROTEIN"/>
    <property type="match status" value="1"/>
</dbReference>
<protein>
    <recommendedName>
        <fullName evidence="3">Protein GrpE</fullName>
    </recommendedName>
</protein>
<feature type="compositionally biased region" description="Basic and acidic residues" evidence="5">
    <location>
        <begin position="240"/>
        <end position="278"/>
    </location>
</feature>
<dbReference type="EMBL" id="CP104013">
    <property type="protein sequence ID" value="UYP47824.1"/>
    <property type="molecule type" value="Genomic_DNA"/>
</dbReference>
<dbReference type="PANTHER" id="PTHR21237:SF23">
    <property type="entry name" value="GRPE PROTEIN HOMOLOG, MITOCHONDRIAL"/>
    <property type="match status" value="1"/>
</dbReference>